<sequence length="53" mass="6153">MALDEFLYETSIQTLLDGMFSDLELFLNNRIGQINIQICRKSISKNCNHKTMT</sequence>
<reference evidence="1 2" key="1">
    <citation type="journal article" date="2015" name="PLoS Negl. Trop. Dis.">
        <title>Distribution of Plasmids in Distinct Leptospira Pathogenic Species.</title>
        <authorList>
            <person name="Wang Y."/>
            <person name="Zhuang X."/>
            <person name="Zhong Y."/>
            <person name="Zhang C."/>
            <person name="Zhang Y."/>
            <person name="Zeng L."/>
            <person name="Zhu Y."/>
            <person name="He P."/>
            <person name="Dong K."/>
            <person name="Pal U."/>
            <person name="Guo X."/>
            <person name="Qin J."/>
        </authorList>
    </citation>
    <scope>NUCLEOTIDE SEQUENCE [LARGE SCALE GENOMIC DNA]</scope>
    <source>
        <strain evidence="1 2">56604</strain>
    </source>
</reference>
<dbReference type="AlphaFoldDB" id="A0A0S2ILV9"/>
<protein>
    <submittedName>
        <fullName evidence="1">Uncharacterized protein</fullName>
    </submittedName>
</protein>
<evidence type="ECO:0000313" key="1">
    <source>
        <dbReference type="EMBL" id="ALO24660.1"/>
    </source>
</evidence>
<accession>A0A0S2ILV9</accession>
<dbReference type="Proteomes" id="UP000058857">
    <property type="component" value="Chromosome 1"/>
</dbReference>
<proteinExistence type="predicted"/>
<evidence type="ECO:0000313" key="2">
    <source>
        <dbReference type="Proteomes" id="UP000058857"/>
    </source>
</evidence>
<dbReference type="EMBL" id="CP012029">
    <property type="protein sequence ID" value="ALO24660.1"/>
    <property type="molecule type" value="Genomic_DNA"/>
</dbReference>
<name>A0A0S2ILV9_LEPBO</name>
<gene>
    <name evidence="1" type="ORF">LBBP_00295</name>
</gene>
<organism evidence="1">
    <name type="scientific">Leptospira borgpetersenii serovar Ballum</name>
    <dbReference type="NCBI Taxonomy" id="280505"/>
    <lineage>
        <taxon>Bacteria</taxon>
        <taxon>Pseudomonadati</taxon>
        <taxon>Spirochaetota</taxon>
        <taxon>Spirochaetia</taxon>
        <taxon>Leptospirales</taxon>
        <taxon>Leptospiraceae</taxon>
        <taxon>Leptospira</taxon>
    </lineage>
</organism>
<dbReference type="PATRIC" id="fig|280505.15.peg.290"/>